<dbReference type="EMBL" id="CP016268">
    <property type="protein sequence ID" value="ANO51175.1"/>
    <property type="molecule type" value="Genomic_DNA"/>
</dbReference>
<dbReference type="SUPFAM" id="SSF109604">
    <property type="entry name" value="HD-domain/PDEase-like"/>
    <property type="match status" value="1"/>
</dbReference>
<dbReference type="InterPro" id="IPR052340">
    <property type="entry name" value="RNase_Y/CdgJ"/>
</dbReference>
<dbReference type="InterPro" id="IPR011009">
    <property type="entry name" value="Kinase-like_dom_sf"/>
</dbReference>
<dbReference type="PANTHER" id="PTHR33525">
    <property type="match status" value="1"/>
</dbReference>
<dbReference type="GO" id="GO:0005524">
    <property type="term" value="F:ATP binding"/>
    <property type="evidence" value="ECO:0007669"/>
    <property type="project" value="InterPro"/>
</dbReference>
<evidence type="ECO:0000313" key="4">
    <source>
        <dbReference type="Proteomes" id="UP000092695"/>
    </source>
</evidence>
<dbReference type="Proteomes" id="UP000092695">
    <property type="component" value="Chromosome"/>
</dbReference>
<organism evidence="3 4">
    <name type="scientific">Woeseia oceani</name>
    <dbReference type="NCBI Taxonomy" id="1548547"/>
    <lineage>
        <taxon>Bacteria</taxon>
        <taxon>Pseudomonadati</taxon>
        <taxon>Pseudomonadota</taxon>
        <taxon>Gammaproteobacteria</taxon>
        <taxon>Woeseiales</taxon>
        <taxon>Woeseiaceae</taxon>
        <taxon>Woeseia</taxon>
    </lineage>
</organism>
<dbReference type="Pfam" id="PF00069">
    <property type="entry name" value="Pkinase"/>
    <property type="match status" value="1"/>
</dbReference>
<dbReference type="GO" id="GO:0004672">
    <property type="term" value="F:protein kinase activity"/>
    <property type="evidence" value="ECO:0007669"/>
    <property type="project" value="InterPro"/>
</dbReference>
<reference evidence="3 4" key="1">
    <citation type="submission" date="2016-06" db="EMBL/GenBank/DDBJ databases">
        <title>Complete genome sequence of a deep-branching marine Gamma Proteobacterium Woeseia oceani type strain XK5.</title>
        <authorList>
            <person name="Mu D."/>
            <person name="Du Z."/>
        </authorList>
    </citation>
    <scope>NUCLEOTIDE SEQUENCE [LARGE SCALE GENOMIC DNA]</scope>
    <source>
        <strain evidence="3 4">XK5</strain>
    </source>
</reference>
<dbReference type="PANTHER" id="PTHR33525:SF4">
    <property type="entry name" value="CYCLIC DI-GMP PHOSPHODIESTERASE CDGJ"/>
    <property type="match status" value="1"/>
</dbReference>
<name>A0A193LF68_9GAMM</name>
<dbReference type="KEGG" id="woc:BA177_08130"/>
<dbReference type="InterPro" id="IPR008266">
    <property type="entry name" value="Tyr_kinase_AS"/>
</dbReference>
<dbReference type="CDD" id="cd14014">
    <property type="entry name" value="STKc_PknB_like"/>
    <property type="match status" value="1"/>
</dbReference>
<dbReference type="RefSeq" id="WP_068615251.1">
    <property type="nucleotide sequence ID" value="NZ_CP016268.1"/>
</dbReference>
<dbReference type="SUPFAM" id="SSF56112">
    <property type="entry name" value="Protein kinase-like (PK-like)"/>
    <property type="match status" value="1"/>
</dbReference>
<sequence>MTEQLQSIGRYEIIRPIGSGSQGAVHLARDPVLDRFVAIKVLNGSSSELNSLSDDGTPLEARISSKLKHPNIVPIFDAGQHNGDPYLVFEFVEGTTLAEQLKTQGKMSIEDAVPVIAAVLKALAAAHESEILHLDLSPRNILIDSDKVPRVMDFGLAQYVNFTHQSSETVTGTLRYMAPEHFLNKPLGPWTDVFALGGTFYQMITGEYAMKGMTVEQVQLQIISANVDYDLLKSIPHGVEFIRFLQGALERDREGRYADCGVMSEAFAIFLQETGLGELAENADTNHSTIEFLLRRMQRKADFPTVSRTLSDINQMTGEDSRVSADKLANVILRDFALTSKLLKLVNSAFYGTRANEITSVSQAVVFLGVEQIRLTANSLTFFGHLKGDSAILKDSLTRSFFSGLIARHLAQRAKLPRAEEAFICGMCQNVGENLVIYYFPDEYADIKALQEDKGLGKMAASRGVLGVSYAELGAAVAKIWNLPRSIVDSVRGLPPGVVGKPKDESAALRDIAVFANDLCELFQSRSSDEMRPEMLFLLKQFEASIPLETEYCVKLVGAGYQKLKEYAPIFEINVESSDYCRAVHNWLEQQMEISARIAAAGGS</sequence>
<feature type="domain" description="HDOD" evidence="2">
    <location>
        <begin position="303"/>
        <end position="497"/>
    </location>
</feature>
<dbReference type="InterPro" id="IPR013976">
    <property type="entry name" value="HDOD"/>
</dbReference>
<evidence type="ECO:0000313" key="3">
    <source>
        <dbReference type="EMBL" id="ANO51175.1"/>
    </source>
</evidence>
<evidence type="ECO:0008006" key="5">
    <source>
        <dbReference type="Google" id="ProtNLM"/>
    </source>
</evidence>
<dbReference type="Gene3D" id="1.10.510.10">
    <property type="entry name" value="Transferase(Phosphotransferase) domain 1"/>
    <property type="match status" value="1"/>
</dbReference>
<dbReference type="Pfam" id="PF08668">
    <property type="entry name" value="HDOD"/>
    <property type="match status" value="1"/>
</dbReference>
<proteinExistence type="predicted"/>
<dbReference type="AlphaFoldDB" id="A0A193LF68"/>
<dbReference type="STRING" id="1548547.BA177_08130"/>
<evidence type="ECO:0000259" key="1">
    <source>
        <dbReference type="PROSITE" id="PS50011"/>
    </source>
</evidence>
<dbReference type="PROSITE" id="PS51833">
    <property type="entry name" value="HDOD"/>
    <property type="match status" value="1"/>
</dbReference>
<dbReference type="PROSITE" id="PS50011">
    <property type="entry name" value="PROTEIN_KINASE_DOM"/>
    <property type="match status" value="1"/>
</dbReference>
<gene>
    <name evidence="3" type="ORF">BA177_08130</name>
</gene>
<evidence type="ECO:0000259" key="2">
    <source>
        <dbReference type="PROSITE" id="PS51833"/>
    </source>
</evidence>
<dbReference type="Gene3D" id="3.30.200.20">
    <property type="entry name" value="Phosphorylase Kinase, domain 1"/>
    <property type="match status" value="1"/>
</dbReference>
<feature type="domain" description="Protein kinase" evidence="1">
    <location>
        <begin position="11"/>
        <end position="271"/>
    </location>
</feature>
<keyword evidence="4" id="KW-1185">Reference proteome</keyword>
<dbReference type="PROSITE" id="PS00109">
    <property type="entry name" value="PROTEIN_KINASE_TYR"/>
    <property type="match status" value="1"/>
</dbReference>
<accession>A0A193LF68</accession>
<dbReference type="InterPro" id="IPR000719">
    <property type="entry name" value="Prot_kinase_dom"/>
</dbReference>
<dbReference type="Gene3D" id="1.10.3210.10">
    <property type="entry name" value="Hypothetical protein af1432"/>
    <property type="match status" value="1"/>
</dbReference>
<protein>
    <recommendedName>
        <fullName evidence="5">Protein kinase domain-containing protein</fullName>
    </recommendedName>
</protein>